<evidence type="ECO:0000256" key="1">
    <source>
        <dbReference type="SAM" id="MobiDB-lite"/>
    </source>
</evidence>
<name>A0A4V1A319_9BACL</name>
<dbReference type="EMBL" id="CP036528">
    <property type="protein sequence ID" value="QBK25710.1"/>
    <property type="molecule type" value="Genomic_DNA"/>
</dbReference>
<feature type="compositionally biased region" description="Acidic residues" evidence="1">
    <location>
        <begin position="155"/>
        <end position="166"/>
    </location>
</feature>
<keyword evidence="3" id="KW-1185">Reference proteome</keyword>
<organism evidence="2 3">
    <name type="scientific">Ureibacillus thermophilus</name>
    <dbReference type="NCBI Taxonomy" id="367743"/>
    <lineage>
        <taxon>Bacteria</taxon>
        <taxon>Bacillati</taxon>
        <taxon>Bacillota</taxon>
        <taxon>Bacilli</taxon>
        <taxon>Bacillales</taxon>
        <taxon>Caryophanaceae</taxon>
        <taxon>Ureibacillus</taxon>
    </lineage>
</organism>
<protein>
    <submittedName>
        <fullName evidence="2">Outer spore coat protein CotE</fullName>
    </submittedName>
</protein>
<dbReference type="Pfam" id="PF10628">
    <property type="entry name" value="CotE"/>
    <property type="match status" value="1"/>
</dbReference>
<dbReference type="RefSeq" id="WP_208652095.1">
    <property type="nucleotide sequence ID" value="NZ_CP036528.1"/>
</dbReference>
<feature type="compositionally biased region" description="Low complexity" evidence="1">
    <location>
        <begin position="167"/>
        <end position="177"/>
    </location>
</feature>
<dbReference type="InterPro" id="IPR018901">
    <property type="entry name" value="Spore_coat_CotE"/>
</dbReference>
<reference evidence="2 3" key="1">
    <citation type="submission" date="2019-02" db="EMBL/GenBank/DDBJ databases">
        <title>Ureibacillus thermophilus.</title>
        <authorList>
            <person name="Sunny J.S."/>
            <person name="Natarajan A."/>
            <person name="Saleena L.M."/>
        </authorList>
    </citation>
    <scope>NUCLEOTIDE SEQUENCE [LARGE SCALE GENOMIC DNA]</scope>
    <source>
        <strain evidence="2 3">LM102</strain>
    </source>
</reference>
<feature type="region of interest" description="Disordered" evidence="1">
    <location>
        <begin position="155"/>
        <end position="192"/>
    </location>
</feature>
<dbReference type="Proteomes" id="UP000291151">
    <property type="component" value="Chromosome"/>
</dbReference>
<sequence>MKRLRQIVTKAVIAKGKKRTESSEVLRPPNTPTSILGCWVINHHYSAKKVGKYVEVSGKYDVNVWYAYNNHSKTAVYSETIPYKDRIKLHYRDEEIIDSNEVHVKVLQQPNCIEAIINQKGDCFNIVIEREFLVELIGETKIVVSVHPIEFEEEWNFDDAEDEDESSSSSSSSSSSDFDYKESNRSDSSSFQ</sequence>
<accession>A0A4V1A319</accession>
<gene>
    <name evidence="2" type="primary">cotE</name>
    <name evidence="2" type="ORF">DKZ56_07450</name>
</gene>
<keyword evidence="2" id="KW-0946">Virion</keyword>
<keyword evidence="2" id="KW-0167">Capsid protein</keyword>
<evidence type="ECO:0000313" key="2">
    <source>
        <dbReference type="EMBL" id="QBK25710.1"/>
    </source>
</evidence>
<evidence type="ECO:0000313" key="3">
    <source>
        <dbReference type="Proteomes" id="UP000291151"/>
    </source>
</evidence>
<dbReference type="AlphaFoldDB" id="A0A4V1A319"/>
<dbReference type="KEGG" id="uth:DKZ56_07450"/>
<proteinExistence type="predicted"/>